<protein>
    <recommendedName>
        <fullName evidence="5">Protein-glutamate methylesterase/protein-glutamine glutaminase</fullName>
        <ecNumber evidence="5">3.1.1.61</ecNumber>
        <ecNumber evidence="5">3.5.1.44</ecNumber>
    </recommendedName>
</protein>
<dbReference type="Pfam" id="PF00072">
    <property type="entry name" value="Response_reg"/>
    <property type="match status" value="1"/>
</dbReference>
<dbReference type="EMBL" id="CP071091">
    <property type="protein sequence ID" value="QSQ12470.1"/>
    <property type="molecule type" value="Genomic_DNA"/>
</dbReference>
<dbReference type="InterPro" id="IPR008248">
    <property type="entry name" value="CheB-like"/>
</dbReference>
<accession>A0ABX7N185</accession>
<keyword evidence="11" id="KW-0489">Methyltransferase</keyword>
<comment type="catalytic activity">
    <reaction evidence="4 5">
        <text>[protein]-L-glutamate 5-O-methyl ester + H2O = L-glutamyl-[protein] + methanol + H(+)</text>
        <dbReference type="Rhea" id="RHEA:23236"/>
        <dbReference type="Rhea" id="RHEA-COMP:10208"/>
        <dbReference type="Rhea" id="RHEA-COMP:10311"/>
        <dbReference type="ChEBI" id="CHEBI:15377"/>
        <dbReference type="ChEBI" id="CHEBI:15378"/>
        <dbReference type="ChEBI" id="CHEBI:17790"/>
        <dbReference type="ChEBI" id="CHEBI:29973"/>
        <dbReference type="ChEBI" id="CHEBI:82795"/>
        <dbReference type="EC" id="3.1.1.61"/>
    </reaction>
</comment>
<dbReference type="GO" id="GO:0032259">
    <property type="term" value="P:methylation"/>
    <property type="evidence" value="ECO:0007669"/>
    <property type="project" value="UniProtKB-KW"/>
</dbReference>
<dbReference type="HAMAP" id="MF_00099">
    <property type="entry name" value="CheB_chemtxs"/>
    <property type="match status" value="1"/>
</dbReference>
<dbReference type="InterPro" id="IPR000673">
    <property type="entry name" value="Sig_transdc_resp-reg_Me-estase"/>
</dbReference>
<evidence type="ECO:0000313" key="12">
    <source>
        <dbReference type="Proteomes" id="UP000663090"/>
    </source>
</evidence>
<comment type="similarity">
    <text evidence="5">Belongs to the CheB family.</text>
</comment>
<feature type="domain" description="Formamidopyrimidine-DNA glycosylase catalytic" evidence="10">
    <location>
        <begin position="115"/>
        <end position="246"/>
    </location>
</feature>
<evidence type="ECO:0000256" key="5">
    <source>
        <dbReference type="HAMAP-Rule" id="MF_00099"/>
    </source>
</evidence>
<keyword evidence="1 5" id="KW-0963">Cytoplasm</keyword>
<proteinExistence type="inferred from homology"/>
<dbReference type="Pfam" id="PF01339">
    <property type="entry name" value="CheB_methylest"/>
    <property type="match status" value="1"/>
</dbReference>
<evidence type="ECO:0000259" key="10">
    <source>
        <dbReference type="PROSITE" id="PS51068"/>
    </source>
</evidence>
<dbReference type="Gene3D" id="3.40.50.180">
    <property type="entry name" value="Methylesterase CheB, C-terminal domain"/>
    <property type="match status" value="1"/>
</dbReference>
<dbReference type="InterPro" id="IPR035909">
    <property type="entry name" value="CheB_C"/>
</dbReference>
<dbReference type="NCBIfam" id="NF001965">
    <property type="entry name" value="PRK00742.1"/>
    <property type="match status" value="1"/>
</dbReference>
<dbReference type="GO" id="GO:0008984">
    <property type="term" value="F:protein-glutamate methylesterase activity"/>
    <property type="evidence" value="ECO:0007669"/>
    <property type="project" value="UniProtKB-EC"/>
</dbReference>
<reference evidence="11 12" key="1">
    <citation type="submission" date="2021-02" db="EMBL/GenBank/DDBJ databases">
        <title>De Novo genome assembly of isolated myxobacteria.</title>
        <authorList>
            <person name="Stevens D.C."/>
        </authorList>
    </citation>
    <scope>NUCLEOTIDE SEQUENCE [LARGE SCALE GENOMIC DNA]</scope>
    <source>
        <strain evidence="11 12">SCHIC003</strain>
    </source>
</reference>
<evidence type="ECO:0000256" key="6">
    <source>
        <dbReference type="PROSITE-ProRule" id="PRU00050"/>
    </source>
</evidence>
<keyword evidence="3 5" id="KW-0378">Hydrolase</keyword>
<comment type="subcellular location">
    <subcellularLocation>
        <location evidence="5">Cytoplasm</location>
    </subcellularLocation>
</comment>
<comment type="function">
    <text evidence="5">Involved in chemotaxis. Part of a chemotaxis signal transduction system that modulates chemotaxis in response to various stimuli. Catalyzes the demethylation of specific methylglutamate residues introduced into the chemoreceptors (methyl-accepting chemotaxis proteins or MCP) by CheR. Also mediates the irreversible deamidation of specific glutamine residues to glutamic acid.</text>
</comment>
<keyword evidence="2 5" id="KW-0145">Chemotaxis</keyword>
<feature type="active site" evidence="5 6">
    <location>
        <position position="201"/>
    </location>
</feature>
<evidence type="ECO:0000256" key="3">
    <source>
        <dbReference type="ARBA" id="ARBA00022801"/>
    </source>
</evidence>
<evidence type="ECO:0000259" key="9">
    <source>
        <dbReference type="PROSITE" id="PS50122"/>
    </source>
</evidence>
<dbReference type="Gene3D" id="3.40.50.2300">
    <property type="match status" value="1"/>
</dbReference>
<feature type="active site" evidence="5 6">
    <location>
        <position position="293"/>
    </location>
</feature>
<dbReference type="InterPro" id="IPR011006">
    <property type="entry name" value="CheY-like_superfamily"/>
</dbReference>
<dbReference type="InterPro" id="IPR001789">
    <property type="entry name" value="Sig_transdc_resp-reg_receiver"/>
</dbReference>
<keyword evidence="5 7" id="KW-0597">Phosphoprotein</keyword>
<dbReference type="RefSeq" id="WP_206714196.1">
    <property type="nucleotide sequence ID" value="NZ_CP071091.1"/>
</dbReference>
<dbReference type="SUPFAM" id="SSF52172">
    <property type="entry name" value="CheY-like"/>
    <property type="match status" value="1"/>
</dbReference>
<dbReference type="PROSITE" id="PS50122">
    <property type="entry name" value="CHEB"/>
    <property type="match status" value="1"/>
</dbReference>
<dbReference type="PROSITE" id="PS50110">
    <property type="entry name" value="RESPONSE_REGULATORY"/>
    <property type="match status" value="1"/>
</dbReference>
<dbReference type="PROSITE" id="PS51068">
    <property type="entry name" value="FPG_CAT"/>
    <property type="match status" value="1"/>
</dbReference>
<keyword evidence="11" id="KW-0808">Transferase</keyword>
<dbReference type="InterPro" id="IPR012319">
    <property type="entry name" value="FPG_cat"/>
</dbReference>
<dbReference type="CDD" id="cd16432">
    <property type="entry name" value="CheB_Rec"/>
    <property type="match status" value="1"/>
</dbReference>
<dbReference type="SMART" id="SM00448">
    <property type="entry name" value="REC"/>
    <property type="match status" value="1"/>
</dbReference>
<comment type="domain">
    <text evidence="5">Contains a C-terminal catalytic domain, and an N-terminal region which modulates catalytic activity.</text>
</comment>
<comment type="catalytic activity">
    <reaction evidence="5">
        <text>L-glutaminyl-[protein] + H2O = L-glutamyl-[protein] + NH4(+)</text>
        <dbReference type="Rhea" id="RHEA:16441"/>
        <dbReference type="Rhea" id="RHEA-COMP:10207"/>
        <dbReference type="Rhea" id="RHEA-COMP:10208"/>
        <dbReference type="ChEBI" id="CHEBI:15377"/>
        <dbReference type="ChEBI" id="CHEBI:28938"/>
        <dbReference type="ChEBI" id="CHEBI:29973"/>
        <dbReference type="ChEBI" id="CHEBI:30011"/>
        <dbReference type="EC" id="3.5.1.44"/>
    </reaction>
</comment>
<feature type="domain" description="Response regulatory" evidence="8">
    <location>
        <begin position="9"/>
        <end position="126"/>
    </location>
</feature>
<name>A0ABX7N185_9BACT</name>
<evidence type="ECO:0000256" key="2">
    <source>
        <dbReference type="ARBA" id="ARBA00022500"/>
    </source>
</evidence>
<evidence type="ECO:0000313" key="11">
    <source>
        <dbReference type="EMBL" id="QSQ12470.1"/>
    </source>
</evidence>
<organism evidence="11 12">
    <name type="scientific">Myxococcus landrumensis</name>
    <dbReference type="NCBI Taxonomy" id="2813577"/>
    <lineage>
        <taxon>Bacteria</taxon>
        <taxon>Pseudomonadati</taxon>
        <taxon>Myxococcota</taxon>
        <taxon>Myxococcia</taxon>
        <taxon>Myxococcales</taxon>
        <taxon>Cystobacterineae</taxon>
        <taxon>Myxococcaceae</taxon>
        <taxon>Myxococcus</taxon>
    </lineage>
</organism>
<evidence type="ECO:0000256" key="7">
    <source>
        <dbReference type="PROSITE-ProRule" id="PRU00169"/>
    </source>
</evidence>
<dbReference type="PANTHER" id="PTHR42872">
    <property type="entry name" value="PROTEIN-GLUTAMATE METHYLESTERASE/PROTEIN-GLUTAMINE GLUTAMINASE"/>
    <property type="match status" value="1"/>
</dbReference>
<dbReference type="SUPFAM" id="SSF52738">
    <property type="entry name" value="Methylesterase CheB, C-terminal domain"/>
    <property type="match status" value="1"/>
</dbReference>
<dbReference type="Proteomes" id="UP000663090">
    <property type="component" value="Chromosome"/>
</dbReference>
<feature type="domain" description="CheB-type methylesterase" evidence="9">
    <location>
        <begin position="163"/>
        <end position="351"/>
    </location>
</feature>
<dbReference type="PANTHER" id="PTHR42872:SF6">
    <property type="entry name" value="PROTEIN-GLUTAMATE METHYLESTERASE_PROTEIN-GLUTAMINE GLUTAMINASE"/>
    <property type="match status" value="1"/>
</dbReference>
<dbReference type="EC" id="3.5.1.44" evidence="5"/>
<dbReference type="CDD" id="cd17541">
    <property type="entry name" value="REC_CheB-like"/>
    <property type="match status" value="1"/>
</dbReference>
<gene>
    <name evidence="5 11" type="primary">cheB</name>
    <name evidence="11" type="ORF">JY572_29495</name>
</gene>
<sequence length="355" mass="37775">MTTRTEPMRIVVAEDSPTARRLLVEILRADPGLTVVGEARDGVEAVELTQRLRPHLVTMDIQMPRMDGLEATRRIMTEAPTPIVVVSTLVERDIQTSMTALRAGALAVLQKPVGPESPDFDAESRRLRDTLKAMAEVKVVRRWPDRGPSPTSPARPPAPRDVPLRAAVVALAASTGGPAALFQLLSELPPDFPAPLLVVQHIAIGFSQGLASWLATAGPLPVHVAEEGTLLLPGHVYLAPDDRHLGVLDGRAQVSKAAPVNGFRPSATWLFRSVARSHGREALAVVLTGMGQDGLEGIRELRDAGGRVLAQDEASSVVFGMPGVVVNAGLANEVVSLTDLPSRLSLAVWASTQPS</sequence>
<comment type="PTM">
    <text evidence="5">Phosphorylated by CheA. Phosphorylation of the N-terminal regulatory domain activates the methylesterase activity.</text>
</comment>
<dbReference type="PIRSF" id="PIRSF000876">
    <property type="entry name" value="RR_chemtxs_CheB"/>
    <property type="match status" value="1"/>
</dbReference>
<feature type="modified residue" description="4-aspartylphosphate" evidence="5 7">
    <location>
        <position position="60"/>
    </location>
</feature>
<feature type="active site" evidence="5 6">
    <location>
        <position position="174"/>
    </location>
</feature>
<keyword evidence="12" id="KW-1185">Reference proteome</keyword>
<dbReference type="GO" id="GO:0008168">
    <property type="term" value="F:methyltransferase activity"/>
    <property type="evidence" value="ECO:0007669"/>
    <property type="project" value="UniProtKB-KW"/>
</dbReference>
<dbReference type="EC" id="3.1.1.61" evidence="5"/>
<evidence type="ECO:0000259" key="8">
    <source>
        <dbReference type="PROSITE" id="PS50110"/>
    </source>
</evidence>
<evidence type="ECO:0000256" key="1">
    <source>
        <dbReference type="ARBA" id="ARBA00022490"/>
    </source>
</evidence>
<evidence type="ECO:0000256" key="4">
    <source>
        <dbReference type="ARBA" id="ARBA00048267"/>
    </source>
</evidence>